<dbReference type="Proteomes" id="UP001149165">
    <property type="component" value="Unassembled WGS sequence"/>
</dbReference>
<evidence type="ECO:0000256" key="10">
    <source>
        <dbReference type="SAM" id="SignalP"/>
    </source>
</evidence>
<dbReference type="Gene3D" id="2.115.10.20">
    <property type="entry name" value="Glycosyl hydrolase domain, family 43"/>
    <property type="match status" value="1"/>
</dbReference>
<evidence type="ECO:0000256" key="9">
    <source>
        <dbReference type="SAM" id="Phobius"/>
    </source>
</evidence>
<evidence type="ECO:0000256" key="8">
    <source>
        <dbReference type="RuleBase" id="RU361187"/>
    </source>
</evidence>
<proteinExistence type="inferred from homology"/>
<dbReference type="EMBL" id="JAPQKH010000001">
    <property type="protein sequence ID" value="KAJ5115862.1"/>
    <property type="molecule type" value="Genomic_DNA"/>
</dbReference>
<accession>A0A9W9KQQ4</accession>
<keyword evidence="4 8" id="KW-0378">Hydrolase</keyword>
<dbReference type="CDD" id="cd18831">
    <property type="entry name" value="GH43_AnAbnA-like"/>
    <property type="match status" value="1"/>
</dbReference>
<gene>
    <name evidence="11" type="ORF">N7456_000210</name>
</gene>
<evidence type="ECO:0000256" key="5">
    <source>
        <dbReference type="ARBA" id="ARBA00023295"/>
    </source>
</evidence>
<feature type="signal peptide" evidence="10">
    <location>
        <begin position="1"/>
        <end position="20"/>
    </location>
</feature>
<evidence type="ECO:0000256" key="6">
    <source>
        <dbReference type="PIRSR" id="PIRSR606710-1"/>
    </source>
</evidence>
<comment type="caution">
    <text evidence="11">The sequence shown here is derived from an EMBL/GenBank/DDBJ whole genome shotgun (WGS) entry which is preliminary data.</text>
</comment>
<keyword evidence="12" id="KW-1185">Reference proteome</keyword>
<dbReference type="InterPro" id="IPR050727">
    <property type="entry name" value="GH43_arabinanases"/>
</dbReference>
<keyword evidence="9" id="KW-0472">Membrane</keyword>
<name>A0A9W9KQQ4_9EURO</name>
<feature type="active site" description="Proton acceptor" evidence="6">
    <location>
        <position position="53"/>
    </location>
</feature>
<protein>
    <recommendedName>
        <fullName evidence="13">Arabinan endo-1,5-alpha-L-arabinosidase</fullName>
    </recommendedName>
</protein>
<comment type="similarity">
    <text evidence="2 8">Belongs to the glycosyl hydrolase 43 family.</text>
</comment>
<dbReference type="GO" id="GO:0004553">
    <property type="term" value="F:hydrolase activity, hydrolyzing O-glycosyl compounds"/>
    <property type="evidence" value="ECO:0007669"/>
    <property type="project" value="InterPro"/>
</dbReference>
<sequence>MHLSTDLWLLSLMLISPLSGATPSSQPAHKLSQVYDTTDQLPLPNKGNIAVHDPNILLWENYYYLFKGGVHIPIFRTQNLSGPWEQVGTVLSEESIIDVGNRSRPWAPTAIQQNGTFYCYYSLSQSGSRDSAIGVATSTSLGGEGEKWTDHGAVIRTGKGKGSDVWPYNITNAIDPSFITDNETGQSYLNFGSFWHDIWQVPLSGDLLSVSVSDSEAPDAKQLTFIPGQKSKPEEGSWMNFREGYYYAWFSHGKCCQFHGGFPARGHEYDIRVGRSESVRGPFLDKNGDKLLDGGGTIVYASNHGEVYAPGGLGVLAGNDSVPDILYYHYLNTTVGFNNGVSELFVFLFLFLFLFFLQDSGYKNCDTDFHQEAHLGWNYLRYDDGWPVVLDGIDISSGAGSTLPVPRWVVLTISLSTFHTVQHLNAKFDR</sequence>
<dbReference type="InterPro" id="IPR023296">
    <property type="entry name" value="Glyco_hydro_beta-prop_sf"/>
</dbReference>
<dbReference type="SUPFAM" id="SSF75005">
    <property type="entry name" value="Arabinanase/levansucrase/invertase"/>
    <property type="match status" value="1"/>
</dbReference>
<keyword evidence="5 8" id="KW-0326">Glycosidase</keyword>
<comment type="pathway">
    <text evidence="1">Glycan metabolism; L-arabinan degradation.</text>
</comment>
<evidence type="ECO:0000256" key="2">
    <source>
        <dbReference type="ARBA" id="ARBA00009865"/>
    </source>
</evidence>
<dbReference type="PANTHER" id="PTHR43301">
    <property type="entry name" value="ARABINAN ENDO-1,5-ALPHA-L-ARABINOSIDASE"/>
    <property type="match status" value="1"/>
</dbReference>
<evidence type="ECO:0000256" key="3">
    <source>
        <dbReference type="ARBA" id="ARBA00022729"/>
    </source>
</evidence>
<feature type="site" description="Important for catalytic activity, responsible for pKa modulation of the active site Glu and correct orientation of both the proton donor and substrate" evidence="7">
    <location>
        <position position="175"/>
    </location>
</feature>
<keyword evidence="9" id="KW-0812">Transmembrane</keyword>
<dbReference type="InterPro" id="IPR006710">
    <property type="entry name" value="Glyco_hydro_43"/>
</dbReference>
<evidence type="ECO:0000256" key="4">
    <source>
        <dbReference type="ARBA" id="ARBA00022801"/>
    </source>
</evidence>
<organism evidence="11 12">
    <name type="scientific">Penicillium angulare</name>
    <dbReference type="NCBI Taxonomy" id="116970"/>
    <lineage>
        <taxon>Eukaryota</taxon>
        <taxon>Fungi</taxon>
        <taxon>Dikarya</taxon>
        <taxon>Ascomycota</taxon>
        <taxon>Pezizomycotina</taxon>
        <taxon>Eurotiomycetes</taxon>
        <taxon>Eurotiomycetidae</taxon>
        <taxon>Eurotiales</taxon>
        <taxon>Aspergillaceae</taxon>
        <taxon>Penicillium</taxon>
    </lineage>
</organism>
<evidence type="ECO:0000256" key="7">
    <source>
        <dbReference type="PIRSR" id="PIRSR606710-2"/>
    </source>
</evidence>
<dbReference type="PANTHER" id="PTHR43301:SF5">
    <property type="entry name" value="ARABINAN ENDO-1,5-ALPHA-L-ARABINOSIDASE D-RELATED"/>
    <property type="match status" value="1"/>
</dbReference>
<reference evidence="11" key="2">
    <citation type="journal article" date="2023" name="IMA Fungus">
        <title>Comparative genomic study of the Penicillium genus elucidates a diverse pangenome and 15 lateral gene transfer events.</title>
        <authorList>
            <person name="Petersen C."/>
            <person name="Sorensen T."/>
            <person name="Nielsen M.R."/>
            <person name="Sondergaard T.E."/>
            <person name="Sorensen J.L."/>
            <person name="Fitzpatrick D.A."/>
            <person name="Frisvad J.C."/>
            <person name="Nielsen K.L."/>
        </authorList>
    </citation>
    <scope>NUCLEOTIDE SEQUENCE</scope>
    <source>
        <strain evidence="11">IBT 30069</strain>
    </source>
</reference>
<feature type="active site" description="Proton donor" evidence="6">
    <location>
        <position position="235"/>
    </location>
</feature>
<dbReference type="OrthoDB" id="195678at2759"/>
<dbReference type="GO" id="GO:0005975">
    <property type="term" value="P:carbohydrate metabolic process"/>
    <property type="evidence" value="ECO:0007669"/>
    <property type="project" value="InterPro"/>
</dbReference>
<reference evidence="11" key="1">
    <citation type="submission" date="2022-11" db="EMBL/GenBank/DDBJ databases">
        <authorList>
            <person name="Petersen C."/>
        </authorList>
    </citation>
    <scope>NUCLEOTIDE SEQUENCE</scope>
    <source>
        <strain evidence="11">IBT 30069</strain>
    </source>
</reference>
<keyword evidence="3 10" id="KW-0732">Signal</keyword>
<dbReference type="Pfam" id="PF04616">
    <property type="entry name" value="Glyco_hydro_43"/>
    <property type="match status" value="1"/>
</dbReference>
<evidence type="ECO:0000313" key="11">
    <source>
        <dbReference type="EMBL" id="KAJ5115862.1"/>
    </source>
</evidence>
<feature type="chain" id="PRO_5040878463" description="Arabinan endo-1,5-alpha-L-arabinosidase" evidence="10">
    <location>
        <begin position="21"/>
        <end position="430"/>
    </location>
</feature>
<evidence type="ECO:0000256" key="1">
    <source>
        <dbReference type="ARBA" id="ARBA00004834"/>
    </source>
</evidence>
<feature type="transmembrane region" description="Helical" evidence="9">
    <location>
        <begin position="340"/>
        <end position="357"/>
    </location>
</feature>
<dbReference type="AlphaFoldDB" id="A0A9W9KQQ4"/>
<evidence type="ECO:0000313" key="12">
    <source>
        <dbReference type="Proteomes" id="UP001149165"/>
    </source>
</evidence>
<evidence type="ECO:0008006" key="13">
    <source>
        <dbReference type="Google" id="ProtNLM"/>
    </source>
</evidence>
<keyword evidence="9" id="KW-1133">Transmembrane helix</keyword>